<dbReference type="EMBL" id="JBHSFH010000005">
    <property type="protein sequence ID" value="MFC4494481.1"/>
    <property type="molecule type" value="Genomic_DNA"/>
</dbReference>
<gene>
    <name evidence="3" type="ORF">ACFPA8_10085</name>
</gene>
<evidence type="ECO:0000313" key="3">
    <source>
        <dbReference type="EMBL" id="MFC4494481.1"/>
    </source>
</evidence>
<dbReference type="RefSeq" id="WP_386445574.1">
    <property type="nucleotide sequence ID" value="NZ_JBHSFH010000005.1"/>
</dbReference>
<keyword evidence="3" id="KW-0378">Hydrolase</keyword>
<evidence type="ECO:0000313" key="4">
    <source>
        <dbReference type="Proteomes" id="UP001595997"/>
    </source>
</evidence>
<evidence type="ECO:0000256" key="1">
    <source>
        <dbReference type="PROSITE-ProRule" id="PRU01251"/>
    </source>
</evidence>
<keyword evidence="4" id="KW-1185">Reference proteome</keyword>
<organism evidence="3 4">
    <name type="scientific">Streptomyces ovatisporus</name>
    <dbReference type="NCBI Taxonomy" id="1128682"/>
    <lineage>
        <taxon>Bacteria</taxon>
        <taxon>Bacillati</taxon>
        <taxon>Actinomycetota</taxon>
        <taxon>Actinomycetes</taxon>
        <taxon>Kitasatosporales</taxon>
        <taxon>Streptomycetaceae</taxon>
        <taxon>Streptomyces</taxon>
    </lineage>
</organism>
<accession>A0ABV9A6D4</accession>
<feature type="domain" description="Clp R" evidence="2">
    <location>
        <begin position="96"/>
        <end position="236"/>
    </location>
</feature>
<reference evidence="4" key="1">
    <citation type="journal article" date="2019" name="Int. J. Syst. Evol. Microbiol.">
        <title>The Global Catalogue of Microorganisms (GCM) 10K type strain sequencing project: providing services to taxonomists for standard genome sequencing and annotation.</title>
        <authorList>
            <consortium name="The Broad Institute Genomics Platform"/>
            <consortium name="The Broad Institute Genome Sequencing Center for Infectious Disease"/>
            <person name="Wu L."/>
            <person name="Ma J."/>
        </authorList>
    </citation>
    <scope>NUCLEOTIDE SEQUENCE [LARGE SCALE GENOMIC DNA]</scope>
    <source>
        <strain evidence="4">CGMCC 4.7357</strain>
    </source>
</reference>
<keyword evidence="3" id="KW-0645">Protease</keyword>
<sequence length="245" mass="25956">MTNPTGLTNAVRLDDLIEAIKKVHTEVLDQLSDAVIAADHLGDVADHLIGHFVDQARRSGASWTEIGKSMGVTRQAAQKRFVPKNESPDLDPSQGFSRFTERARNVVAAAHNEAHAAGNDEVRPEHLVLGLLSEPEAVAAKAITAQGAAPESVREAVTAALPAAVPEVPDLIPYDAGARKALELTFREALRLGHNYIGTEHILLALLEFEDGAGVLTGLGVDKAAAEAHVVQAVKAVADRARNDS</sequence>
<dbReference type="PANTHER" id="PTHR47016:SF5">
    <property type="entry name" value="CLP DOMAIN SUPERFAMILY PROTEIN"/>
    <property type="match status" value="1"/>
</dbReference>
<dbReference type="GO" id="GO:0006508">
    <property type="term" value="P:proteolysis"/>
    <property type="evidence" value="ECO:0007669"/>
    <property type="project" value="UniProtKB-KW"/>
</dbReference>
<dbReference type="SUPFAM" id="SSF81923">
    <property type="entry name" value="Double Clp-N motif"/>
    <property type="match status" value="1"/>
</dbReference>
<dbReference type="InterPro" id="IPR036628">
    <property type="entry name" value="Clp_N_dom_sf"/>
</dbReference>
<protein>
    <submittedName>
        <fullName evidence="3">Clp protease N-terminal domain-containing protein</fullName>
    </submittedName>
</protein>
<dbReference type="PROSITE" id="PS51903">
    <property type="entry name" value="CLP_R"/>
    <property type="match status" value="1"/>
</dbReference>
<dbReference type="Gene3D" id="1.10.1780.10">
    <property type="entry name" value="Clp, N-terminal domain"/>
    <property type="match status" value="1"/>
</dbReference>
<comment type="caution">
    <text evidence="3">The sequence shown here is derived from an EMBL/GenBank/DDBJ whole genome shotgun (WGS) entry which is preliminary data.</text>
</comment>
<evidence type="ECO:0000259" key="2">
    <source>
        <dbReference type="PROSITE" id="PS51903"/>
    </source>
</evidence>
<dbReference type="InterPro" id="IPR004176">
    <property type="entry name" value="Clp_R_N"/>
</dbReference>
<keyword evidence="1" id="KW-0677">Repeat</keyword>
<dbReference type="Pfam" id="PF02861">
    <property type="entry name" value="Clp_N"/>
    <property type="match status" value="1"/>
</dbReference>
<dbReference type="PANTHER" id="PTHR47016">
    <property type="entry name" value="ATP-DEPENDENT CLP PROTEASE ATP-BINDING SUBUNIT CLPT1, CHLOROPLASTIC"/>
    <property type="match status" value="1"/>
</dbReference>
<name>A0ABV9A6D4_9ACTN</name>
<dbReference type="Proteomes" id="UP001595997">
    <property type="component" value="Unassembled WGS sequence"/>
</dbReference>
<dbReference type="GO" id="GO:0008233">
    <property type="term" value="F:peptidase activity"/>
    <property type="evidence" value="ECO:0007669"/>
    <property type="project" value="UniProtKB-KW"/>
</dbReference>
<dbReference type="InterPro" id="IPR044217">
    <property type="entry name" value="CLPT1/2"/>
</dbReference>
<proteinExistence type="predicted"/>